<dbReference type="eggNOG" id="COG0523">
    <property type="taxonomic scope" value="Bacteria"/>
</dbReference>
<dbReference type="STRING" id="243090.RB13094"/>
<dbReference type="PANTHER" id="PTHR13748">
    <property type="entry name" value="COBW-RELATED"/>
    <property type="match status" value="1"/>
</dbReference>
<dbReference type="SMART" id="SM00833">
    <property type="entry name" value="CobW_C"/>
    <property type="match status" value="1"/>
</dbReference>
<name>Q7UHN3_RHOBA</name>
<dbReference type="PATRIC" id="fig|243090.15.peg.6337"/>
<dbReference type="InterPro" id="IPR027417">
    <property type="entry name" value="P-loop_NTPase"/>
</dbReference>
<dbReference type="Gene3D" id="3.40.50.300">
    <property type="entry name" value="P-loop containing nucleotide triphosphate hydrolases"/>
    <property type="match status" value="1"/>
</dbReference>
<reference evidence="3 4" key="1">
    <citation type="journal article" date="2003" name="Proc. Natl. Acad. Sci. U.S.A.">
        <title>Complete genome sequence of the marine planctomycete Pirellula sp. strain 1.</title>
        <authorList>
            <person name="Gloeckner F.O."/>
            <person name="Kube M."/>
            <person name="Bauer M."/>
            <person name="Teeling H."/>
            <person name="Lombardot T."/>
            <person name="Ludwig W."/>
            <person name="Gade D."/>
            <person name="Beck A."/>
            <person name="Borzym K."/>
            <person name="Heitmann K."/>
            <person name="Rabus R."/>
            <person name="Schlesner H."/>
            <person name="Amann R."/>
            <person name="Reinhardt R."/>
        </authorList>
    </citation>
    <scope>NUCLEOTIDE SEQUENCE [LARGE SCALE GENOMIC DNA]</scope>
    <source>
        <strain evidence="4">DSM 10527 / NCIMB 13988 / SH1</strain>
    </source>
</reference>
<dbReference type="OrthoDB" id="9808822at2"/>
<dbReference type="SUPFAM" id="SSF52540">
    <property type="entry name" value="P-loop containing nucleoside triphosphate hydrolases"/>
    <property type="match status" value="1"/>
</dbReference>
<protein>
    <recommendedName>
        <fullName evidence="2">CobW C-terminal domain-containing protein</fullName>
    </recommendedName>
</protein>
<dbReference type="InterPro" id="IPR051316">
    <property type="entry name" value="Zinc-reg_GTPase_activator"/>
</dbReference>
<sequence length="337" mass="38254">MTMPIPTNLITGFLGSGKTTAINRLLTHRPDGERWSIFVNEYGMVTVDEMLIDSESPEVSVQELGGGCLCCTVAFAFDAVFSQFIRRSKPDRLFLEPSGAGHPAALIDKLRDENFRRAIDLRATICLVDPEDWSKPQWRDSEVFHDQVQMADVVAINFTDKRDPELTQQCREWIESFDPPKMLIVETDHGRIDPAWLDIQNTVVRPPKFGEAHSHNHSYAAGHVDAGGLTSIEAPPMLGKPKRIENEGDGQWACGWIFSVDEVFDRDQLLDLLGYLQPVVRLKGVFRCQDDWWVINRSKNETSFSTTAYRRDSRLEVITDRATSGWDEVEQLLLKCK</sequence>
<dbReference type="EnsemblBacteria" id="CAD77937">
    <property type="protein sequence ID" value="CAD77937"/>
    <property type="gene ID" value="RB13094"/>
</dbReference>
<dbReference type="InParanoid" id="Q7UHN3"/>
<dbReference type="HOGENOM" id="CLU_017452_1_2_0"/>
<proteinExistence type="predicted"/>
<comment type="function">
    <text evidence="1">Zinc chaperone that directly transfers zinc cofactor to target proteins, thereby activating them. Zinc is transferred from the CXCC motif in the GTPase domain to the zinc binding site in target proteins in a process requiring GTP hydrolysis.</text>
</comment>
<dbReference type="Pfam" id="PF02492">
    <property type="entry name" value="cobW"/>
    <property type="match status" value="1"/>
</dbReference>
<dbReference type="InterPro" id="IPR003495">
    <property type="entry name" value="CobW/HypB/UreG_nucleotide-bd"/>
</dbReference>
<dbReference type="GO" id="GO:0005737">
    <property type="term" value="C:cytoplasm"/>
    <property type="evidence" value="ECO:0000318"/>
    <property type="project" value="GO_Central"/>
</dbReference>
<evidence type="ECO:0000313" key="4">
    <source>
        <dbReference type="Proteomes" id="UP000001025"/>
    </source>
</evidence>
<feature type="domain" description="CobW C-terminal" evidence="2">
    <location>
        <begin position="253"/>
        <end position="337"/>
    </location>
</feature>
<dbReference type="Proteomes" id="UP000001025">
    <property type="component" value="Chromosome"/>
</dbReference>
<dbReference type="FunCoup" id="Q7UHN3">
    <property type="interactions" value="28"/>
</dbReference>
<dbReference type="Pfam" id="PF07683">
    <property type="entry name" value="CobW_C"/>
    <property type="match status" value="1"/>
</dbReference>
<dbReference type="KEGG" id="rba:RB13094"/>
<keyword evidence="4" id="KW-1185">Reference proteome</keyword>
<dbReference type="EMBL" id="BX294156">
    <property type="protein sequence ID" value="CAD77937.1"/>
    <property type="molecule type" value="Genomic_DNA"/>
</dbReference>
<gene>
    <name evidence="3" type="ordered locus">RB13094</name>
</gene>
<evidence type="ECO:0000259" key="2">
    <source>
        <dbReference type="SMART" id="SM00833"/>
    </source>
</evidence>
<organism evidence="3 4">
    <name type="scientific">Rhodopirellula baltica (strain DSM 10527 / NCIMB 13988 / SH1)</name>
    <dbReference type="NCBI Taxonomy" id="243090"/>
    <lineage>
        <taxon>Bacteria</taxon>
        <taxon>Pseudomonadati</taxon>
        <taxon>Planctomycetota</taxon>
        <taxon>Planctomycetia</taxon>
        <taxon>Pirellulales</taxon>
        <taxon>Pirellulaceae</taxon>
        <taxon>Rhodopirellula</taxon>
    </lineage>
</organism>
<dbReference type="CDD" id="cd03112">
    <property type="entry name" value="CobW-like"/>
    <property type="match status" value="1"/>
</dbReference>
<dbReference type="PANTHER" id="PTHR13748:SF46">
    <property type="entry name" value="ZINC CHAPERONE YEIR"/>
    <property type="match status" value="1"/>
</dbReference>
<evidence type="ECO:0000313" key="3">
    <source>
        <dbReference type="EMBL" id="CAD77937.1"/>
    </source>
</evidence>
<evidence type="ECO:0000256" key="1">
    <source>
        <dbReference type="ARBA" id="ARBA00045658"/>
    </source>
</evidence>
<dbReference type="InterPro" id="IPR011629">
    <property type="entry name" value="CobW-like_C"/>
</dbReference>
<dbReference type="AlphaFoldDB" id="Q7UHN3"/>
<accession>Q7UHN3</accession>